<reference evidence="3" key="1">
    <citation type="submission" date="2016-11" db="UniProtKB">
        <authorList>
            <consortium name="WormBaseParasite"/>
        </authorList>
    </citation>
    <scope>IDENTIFICATION</scope>
</reference>
<evidence type="ECO:0000256" key="1">
    <source>
        <dbReference type="SAM" id="MobiDB-lite"/>
    </source>
</evidence>
<accession>A0A1I7Z557</accession>
<dbReference type="AlphaFoldDB" id="A0A1I7Z557"/>
<dbReference type="Proteomes" id="UP000095287">
    <property type="component" value="Unplaced"/>
</dbReference>
<feature type="region of interest" description="Disordered" evidence="1">
    <location>
        <begin position="1"/>
        <end position="41"/>
    </location>
</feature>
<proteinExistence type="predicted"/>
<evidence type="ECO:0000313" key="2">
    <source>
        <dbReference type="Proteomes" id="UP000095287"/>
    </source>
</evidence>
<name>A0A1I7Z557_9BILA</name>
<dbReference type="WBParaSite" id="L893_g22929.t1">
    <property type="protein sequence ID" value="L893_g22929.t1"/>
    <property type="gene ID" value="L893_g22929"/>
</dbReference>
<organism evidence="2 3">
    <name type="scientific">Steinernema glaseri</name>
    <dbReference type="NCBI Taxonomy" id="37863"/>
    <lineage>
        <taxon>Eukaryota</taxon>
        <taxon>Metazoa</taxon>
        <taxon>Ecdysozoa</taxon>
        <taxon>Nematoda</taxon>
        <taxon>Chromadorea</taxon>
        <taxon>Rhabditida</taxon>
        <taxon>Tylenchina</taxon>
        <taxon>Panagrolaimomorpha</taxon>
        <taxon>Strongyloidoidea</taxon>
        <taxon>Steinernematidae</taxon>
        <taxon>Steinernema</taxon>
    </lineage>
</organism>
<keyword evidence="2" id="KW-1185">Reference proteome</keyword>
<protein>
    <submittedName>
        <fullName evidence="3">Homeobox domain-containing protein</fullName>
    </submittedName>
</protein>
<sequence>METIPEEDHEKLSASGSHQCLTSPSYASSGPSTRTIESKSRLKEVYTSEQVDTLVTYFAVSSEIAIMRLNIIEQIFHTCYHTSISGFKTNTTIALEVFHADC</sequence>
<evidence type="ECO:0000313" key="3">
    <source>
        <dbReference type="WBParaSite" id="L893_g22929.t1"/>
    </source>
</evidence>
<feature type="compositionally biased region" description="Basic and acidic residues" evidence="1">
    <location>
        <begin position="1"/>
        <end position="12"/>
    </location>
</feature>
<feature type="compositionally biased region" description="Polar residues" evidence="1">
    <location>
        <begin position="14"/>
        <end position="35"/>
    </location>
</feature>